<feature type="region of interest" description="Disordered" evidence="1">
    <location>
        <begin position="50"/>
        <end position="83"/>
    </location>
</feature>
<keyword evidence="3" id="KW-1185">Reference proteome</keyword>
<feature type="compositionally biased region" description="Polar residues" evidence="1">
    <location>
        <begin position="52"/>
        <end position="64"/>
    </location>
</feature>
<proteinExistence type="predicted"/>
<protein>
    <submittedName>
        <fullName evidence="2">Uncharacterized protein</fullName>
    </submittedName>
</protein>
<accession>A0A2V5HUX4</accession>
<name>A0A2V5HUX4_9EURO</name>
<evidence type="ECO:0000313" key="3">
    <source>
        <dbReference type="Proteomes" id="UP000248817"/>
    </source>
</evidence>
<dbReference type="AlphaFoldDB" id="A0A2V5HUX4"/>
<gene>
    <name evidence="2" type="ORF">BP00DRAFT_269308</name>
</gene>
<evidence type="ECO:0000313" key="2">
    <source>
        <dbReference type="EMBL" id="PYI28249.1"/>
    </source>
</evidence>
<evidence type="ECO:0000256" key="1">
    <source>
        <dbReference type="SAM" id="MobiDB-lite"/>
    </source>
</evidence>
<dbReference type="EMBL" id="KZ825552">
    <property type="protein sequence ID" value="PYI28249.1"/>
    <property type="molecule type" value="Genomic_DNA"/>
</dbReference>
<reference evidence="2 3" key="1">
    <citation type="submission" date="2018-02" db="EMBL/GenBank/DDBJ databases">
        <title>The genomes of Aspergillus section Nigri reveals drivers in fungal speciation.</title>
        <authorList>
            <consortium name="DOE Joint Genome Institute"/>
            <person name="Vesth T.C."/>
            <person name="Nybo J."/>
            <person name="Theobald S."/>
            <person name="Brandl J."/>
            <person name="Frisvad J.C."/>
            <person name="Nielsen K.F."/>
            <person name="Lyhne E.K."/>
            <person name="Kogle M.E."/>
            <person name="Kuo A."/>
            <person name="Riley R."/>
            <person name="Clum A."/>
            <person name="Nolan M."/>
            <person name="Lipzen A."/>
            <person name="Salamov A."/>
            <person name="Henrissat B."/>
            <person name="Wiebenga A."/>
            <person name="De vries R.P."/>
            <person name="Grigoriev I.V."/>
            <person name="Mortensen U.H."/>
            <person name="Andersen M.R."/>
            <person name="Baker S.E."/>
        </authorList>
    </citation>
    <scope>NUCLEOTIDE SEQUENCE [LARGE SCALE GENOMIC DNA]</scope>
    <source>
        <strain evidence="2 3">CBS 114.80</strain>
    </source>
</reference>
<sequence>MALHECLGHFFSFHLPCTLHPVAVLYSVLTYLLTGNTGNTGNLQETLAYKTASRSRQRGPSGSKMSMGEPNTDKTDYSRQRGKKSLCSSQKTVGHSSTHGILHIARFLSLSTTRQRVVNHLCFPNGLVSPVESKFILNVL</sequence>
<dbReference type="Proteomes" id="UP000248817">
    <property type="component" value="Unassembled WGS sequence"/>
</dbReference>
<organism evidence="2 3">
    <name type="scientific">Aspergillus indologenus CBS 114.80</name>
    <dbReference type="NCBI Taxonomy" id="1450541"/>
    <lineage>
        <taxon>Eukaryota</taxon>
        <taxon>Fungi</taxon>
        <taxon>Dikarya</taxon>
        <taxon>Ascomycota</taxon>
        <taxon>Pezizomycotina</taxon>
        <taxon>Eurotiomycetes</taxon>
        <taxon>Eurotiomycetidae</taxon>
        <taxon>Eurotiales</taxon>
        <taxon>Aspergillaceae</taxon>
        <taxon>Aspergillus</taxon>
        <taxon>Aspergillus subgen. Circumdati</taxon>
    </lineage>
</organism>